<dbReference type="InterPro" id="IPR036930">
    <property type="entry name" value="WGR_dom_sf"/>
</dbReference>
<dbReference type="EMBL" id="CP039924">
    <property type="protein sequence ID" value="QCL97904.1"/>
    <property type="molecule type" value="Genomic_DNA"/>
</dbReference>
<geneLocation type="plasmid" evidence="3">
    <name>patcfbp7129a</name>
</geneLocation>
<name>A0A4D7Z4R9_AGRTU</name>
<dbReference type="AlphaFoldDB" id="A0A4D7Z4R9"/>
<dbReference type="PROSITE" id="PS51977">
    <property type="entry name" value="WGR"/>
    <property type="match status" value="1"/>
</dbReference>
<dbReference type="SUPFAM" id="SSF142921">
    <property type="entry name" value="WGR domain-like"/>
    <property type="match status" value="1"/>
</dbReference>
<dbReference type="InterPro" id="IPR049809">
    <property type="entry name" value="YehF/YfeS-like_WGR"/>
</dbReference>
<organism evidence="2 3">
    <name type="scientific">Agrobacterium tumefaciens</name>
    <dbReference type="NCBI Taxonomy" id="358"/>
    <lineage>
        <taxon>Bacteria</taxon>
        <taxon>Pseudomonadati</taxon>
        <taxon>Pseudomonadota</taxon>
        <taxon>Alphaproteobacteria</taxon>
        <taxon>Hyphomicrobiales</taxon>
        <taxon>Rhizobiaceae</taxon>
        <taxon>Rhizobium/Agrobacterium group</taxon>
        <taxon>Agrobacterium</taxon>
        <taxon>Agrobacterium tumefaciens complex</taxon>
    </lineage>
</organism>
<accession>A0A4D7Z4R9</accession>
<dbReference type="Gene3D" id="2.20.140.10">
    <property type="entry name" value="WGR domain"/>
    <property type="match status" value="1"/>
</dbReference>
<dbReference type="CDD" id="cd07996">
    <property type="entry name" value="WGR_MMR_like"/>
    <property type="match status" value="1"/>
</dbReference>
<protein>
    <submittedName>
        <fullName evidence="2">WGR domain-containing protein</fullName>
    </submittedName>
</protein>
<keyword evidence="2" id="KW-0614">Plasmid</keyword>
<dbReference type="RefSeq" id="WP_137006242.1">
    <property type="nucleotide sequence ID" value="NZ_CP039924.1"/>
</dbReference>
<proteinExistence type="predicted"/>
<evidence type="ECO:0000313" key="3">
    <source>
        <dbReference type="Proteomes" id="UP000298649"/>
    </source>
</evidence>
<evidence type="ECO:0000259" key="1">
    <source>
        <dbReference type="PROSITE" id="PS51977"/>
    </source>
</evidence>
<reference evidence="2 3" key="1">
    <citation type="submission" date="2019-04" db="EMBL/GenBank/DDBJ databases">
        <title>Complete genome sequence of Agrobacterium tumefaciens CFBP7129.</title>
        <authorList>
            <person name="Haryono M."/>
            <person name="Lin Y.-C."/>
            <person name="Lai E.-M."/>
            <person name="Kuo C.-H."/>
        </authorList>
    </citation>
    <scope>NUCLEOTIDE SEQUENCE [LARGE SCALE GENOMIC DNA]</scope>
    <source>
        <strain evidence="2 3">CFBP7129</strain>
        <plasmid evidence="3">patcfbp7129a</plasmid>
    </source>
</reference>
<dbReference type="Proteomes" id="UP000298649">
    <property type="component" value="Plasmid pAtCFBP7129a"/>
</dbReference>
<dbReference type="InterPro" id="IPR008893">
    <property type="entry name" value="WGR_domain"/>
</dbReference>
<dbReference type="SMART" id="SM00773">
    <property type="entry name" value="WGR"/>
    <property type="match status" value="1"/>
</dbReference>
<dbReference type="Pfam" id="PF05406">
    <property type="entry name" value="WGR"/>
    <property type="match status" value="1"/>
</dbReference>
<evidence type="ECO:0000313" key="2">
    <source>
        <dbReference type="EMBL" id="QCL97904.1"/>
    </source>
</evidence>
<sequence length="113" mass="13132">MNQSQSFDSNMSLDAQMASDDDADMIKQPYQIYIERIDTARNMARFYALQISLSLFGEACLTRRWGRIGTTGQVMVHHFEREEEAVRLFLDLTRQKRARGYRPRLAGTPRPLC</sequence>
<gene>
    <name evidence="2" type="ORF">CFBP7129_27410</name>
</gene>
<feature type="domain" description="WGR" evidence="1">
    <location>
        <begin position="14"/>
        <end position="113"/>
    </location>
</feature>